<dbReference type="AlphaFoldDB" id="A0A843B820"/>
<keyword evidence="4" id="KW-1185">Reference proteome</keyword>
<dbReference type="Proteomes" id="UP000530032">
    <property type="component" value="Unassembled WGS sequence"/>
</dbReference>
<sequence length="240" mass="25717">MLFSLVWTALIMGLVGGPHCLVMCAAPCSVVAGARPSSAANAEQVISVHGLQKWQWLRTCMFHLGRVAGYALLGSIAAVAMESLAWLTNQATALQQLWALMHVAVMAWGLAMLVQARQPVWLERAGRSVWARVQPLVTAPGGSLAAGFAWALMPCGLLYSAVLVAALSGGAWQGALSMTAFAIGGAVWLLAGPWLWRRGQSHVNALRAQWGTRIAGLMLIGVASWALWMDLVYKPSLWCR</sequence>
<comment type="caution">
    <text evidence="3">The sequence shown here is derived from an EMBL/GenBank/DDBJ whole genome shotgun (WGS) entry which is preliminary data.</text>
</comment>
<protein>
    <submittedName>
        <fullName evidence="3">Sulfite exporter TauE/SafE family protein</fullName>
    </submittedName>
</protein>
<dbReference type="RefSeq" id="WP_198462336.1">
    <property type="nucleotide sequence ID" value="NZ_JABBCQ020000032.1"/>
</dbReference>
<feature type="transmembrane region" description="Helical" evidence="1">
    <location>
        <begin position="144"/>
        <end position="167"/>
    </location>
</feature>
<proteinExistence type="predicted"/>
<name>A0A843B820_9BURK</name>
<evidence type="ECO:0000313" key="4">
    <source>
        <dbReference type="Proteomes" id="UP000530032"/>
    </source>
</evidence>
<keyword evidence="1" id="KW-0472">Membrane</keyword>
<feature type="domain" description="Urease accessory protein UreH-like transmembrane" evidence="2">
    <location>
        <begin position="8"/>
        <end position="222"/>
    </location>
</feature>
<feature type="transmembrane region" description="Helical" evidence="1">
    <location>
        <begin position="214"/>
        <end position="233"/>
    </location>
</feature>
<dbReference type="EMBL" id="JABBCQ020000032">
    <property type="protein sequence ID" value="MBI1626993.1"/>
    <property type="molecule type" value="Genomic_DNA"/>
</dbReference>
<gene>
    <name evidence="3" type="ORF">HF327_021205</name>
</gene>
<evidence type="ECO:0000256" key="1">
    <source>
        <dbReference type="SAM" id="Phobius"/>
    </source>
</evidence>
<evidence type="ECO:0000313" key="3">
    <source>
        <dbReference type="EMBL" id="MBI1626993.1"/>
    </source>
</evidence>
<dbReference type="PANTHER" id="PTHR42208">
    <property type="entry name" value="HEAVY METAL TRANSPORTER-RELATED"/>
    <property type="match status" value="1"/>
</dbReference>
<feature type="transmembrane region" description="Helical" evidence="1">
    <location>
        <begin position="67"/>
        <end position="85"/>
    </location>
</feature>
<keyword evidence="1" id="KW-1133">Transmembrane helix</keyword>
<dbReference type="InterPro" id="IPR039447">
    <property type="entry name" value="UreH-like_TM_dom"/>
</dbReference>
<organism evidence="3 4">
    <name type="scientific">Comamonas suwonensis</name>
    <dbReference type="NCBI Taxonomy" id="2606214"/>
    <lineage>
        <taxon>Bacteria</taxon>
        <taxon>Pseudomonadati</taxon>
        <taxon>Pseudomonadota</taxon>
        <taxon>Betaproteobacteria</taxon>
        <taxon>Burkholderiales</taxon>
        <taxon>Comamonadaceae</taxon>
        <taxon>Comamonas</taxon>
    </lineage>
</organism>
<feature type="transmembrane region" description="Helical" evidence="1">
    <location>
        <begin position="97"/>
        <end position="116"/>
    </location>
</feature>
<reference evidence="3" key="1">
    <citation type="submission" date="2020-12" db="EMBL/GenBank/DDBJ databases">
        <title>Comamonas sp. nov., isolated from stream water.</title>
        <authorList>
            <person name="Park K.-H."/>
        </authorList>
    </citation>
    <scope>NUCLEOTIDE SEQUENCE</scope>
    <source>
        <strain evidence="3">EJ-4</strain>
    </source>
</reference>
<dbReference type="Pfam" id="PF13386">
    <property type="entry name" value="DsbD_2"/>
    <property type="match status" value="1"/>
</dbReference>
<evidence type="ECO:0000259" key="2">
    <source>
        <dbReference type="Pfam" id="PF13386"/>
    </source>
</evidence>
<accession>A0A843B820</accession>
<feature type="transmembrane region" description="Helical" evidence="1">
    <location>
        <begin position="174"/>
        <end position="194"/>
    </location>
</feature>
<dbReference type="PANTHER" id="PTHR42208:SF1">
    <property type="entry name" value="HEAVY METAL TRANSPORTER"/>
    <property type="match status" value="1"/>
</dbReference>
<keyword evidence="1" id="KW-0812">Transmembrane</keyword>